<evidence type="ECO:0000256" key="5">
    <source>
        <dbReference type="ARBA" id="ARBA00022553"/>
    </source>
</evidence>
<dbReference type="GO" id="GO:0016874">
    <property type="term" value="F:ligase activity"/>
    <property type="evidence" value="ECO:0007669"/>
    <property type="project" value="UniProtKB-KW"/>
</dbReference>
<sequence length="1775" mass="199224">MGTTETVGTLVDALRENASSMPDHRAYSFLVDGEQDRMDITSAELDARSKAIAAALQGCVANSERALLLFPPGLDFVVSFYGCLYAGVCAVPCYLPSVPRAKSNSMLDRFVTIARDCNASVILTTSELMDKLQERWRKFELDTDILWLATDTIHENRGQDWVEPSISGDTLAYLQYTSGSTSVPKGVMVTHANLINNSRMMQKASQSTAGVEIVSWLPVFHDMGLIGAILQSQLLNGSCTFMTPQHFIKKPIRWLQLISQCKNEHIISGGPNFAYDLCVREISEKDMDSLDLSRWKTAFNGSEPVRRETVDSFIEKFKRCGFQKSAMHPTYGLAETTLMVSGRQQKEPQLFVADAALLEQGKAVKADPRNSRTKTLVGCGCSVEGQELLIVDPDTRQICKTGGVGEIWVSGPHVANGYWNQEAATENAFHAYTATGEGPLLRTGDLGFLNEEELYITGRIKEVIIIRGRNLYPQDVERSAGRSHDSLLAGLAAAFAVEVEGEERLIVVQAVNRRSDADFSEVARKIRENVSEDHDVELYGVVLVKPSEIKRTTSGKIQRSLCRDAFLNESLEVIAQSMLGHDENEREDELSRKYLLDLEPMERRSVLEKHLKKKVADKLKVPSSSFGMDTYLTSLGIGSLSTFDLLGSLERQLDVKLTMGETLNDVVNEVLEQLEATPVSLPKVEEDLENRHQPFPLTDIQYAYFVGRSGAFELGRVSTHAYYEMESENMDLSRLGRAWQGVIRRHEMLRAVIMPSGEQRIMAEDEVPAYEIVETDLRGASPDEVNAYLQSVRDRMSHLVRPTEKWPLFEICATRLDDRVRVHFSFDLIVADVWSFRILLKEWADLYEQLDTILPPLNLSFRDYVLAEKKLESTELYEQSRKYWLSRLSQLPPAPELPMVQASGLEEKQPRFVRRSAYLPSKKWQTLKERGAKNGLTPSHILLAAFSQILAAWSKNQQFTLNVTLFNRLPIHPQFNEIVGDFTSVELLEVDLRNSGRGLEELAKDLQKQLWNDLEHSYFSGIRVLREMTRQHGGVRSVMPVVFTSALGQVIGEADDLPISRLGKVVYGVSQTPQVYLDHQVYEQKGDLAFNWDTIDDLFPAGMLDDMWNAYVGFLEDLAEREELWKERDYQWLPDDQLRQREEVNATQGRVPKDLLQAPFAEQAAMHPDHPALISSEGTLSYEELFRRANQLGRRLREEGVRPGMLVGVAIGKSWEQIVAVLGVLQAGGAYLAVDPDLPEERQVYLLEHGQVDVVLTCDGRPITGGWPEHVQVMAADLKGWEGAEGDPLEPVQSPDDLAYVIYTSGSTGQPKGVMISHRAALNTVLDINDRFEVGPKDAVLALSALHFDLSVYDIFGMLAAGGTIVLPEAEASRNPKRWLDLMQEHDVTIWNSVPALLEMLVEQASGEAVPPSLALRQVLLSGDWIPVYLPDRIKSLIKGVQVVSLGGATEASIWSIFYPIGEVDSKWESIPYGKPLTNQTFAVLNERMEPCPVWVPGQLYIGGLGLAKGYWRDEEKTAAHFIEHPETGERLYRTGDLGRYLPDGNIEFLGREDFQVKVRGHRIELGEIESTLVQHPQVKQAVVAAVGADRNHKQLVGYVVPKIKQKGQNMNQTITEFLSKKLPSYMIPQGYVMLDEIPLTPTGKVDRKALGQLTNWRQTPGTEYEAPRNEIEKTISNTLQRILEVEKIGINDNFFDLGADSVTVTRAYRHLKEDLSRDFSLLSFFEYPSVRLLAAHLSGEANEQSAVQQGSERARKKRAAQVNRRNKKRYRSGG</sequence>
<dbReference type="FunFam" id="3.40.50.12780:FF:000012">
    <property type="entry name" value="Non-ribosomal peptide synthetase"/>
    <property type="match status" value="1"/>
</dbReference>
<keyword evidence="4" id="KW-0596">Phosphopantetheine</keyword>
<evidence type="ECO:0000256" key="9">
    <source>
        <dbReference type="SAM" id="MobiDB-lite"/>
    </source>
</evidence>
<dbReference type="GO" id="GO:0008610">
    <property type="term" value="P:lipid biosynthetic process"/>
    <property type="evidence" value="ECO:0007669"/>
    <property type="project" value="InterPro"/>
</dbReference>
<evidence type="ECO:0000256" key="7">
    <source>
        <dbReference type="ARBA" id="ARBA00022832"/>
    </source>
</evidence>
<dbReference type="InterPro" id="IPR000873">
    <property type="entry name" value="AMP-dep_synth/lig_dom"/>
</dbReference>
<dbReference type="EMBL" id="CP048104">
    <property type="protein sequence ID" value="QKG83774.1"/>
    <property type="molecule type" value="Genomic_DNA"/>
</dbReference>
<dbReference type="InterPro" id="IPR042099">
    <property type="entry name" value="ANL_N_sf"/>
</dbReference>
<feature type="region of interest" description="Disordered" evidence="9">
    <location>
        <begin position="1743"/>
        <end position="1775"/>
    </location>
</feature>
<dbReference type="InterPro" id="IPR020845">
    <property type="entry name" value="AMP-binding_CS"/>
</dbReference>
<keyword evidence="5" id="KW-0597">Phosphoprotein</keyword>
<dbReference type="InterPro" id="IPR045851">
    <property type="entry name" value="AMP-bd_C_sf"/>
</dbReference>
<evidence type="ECO:0000259" key="10">
    <source>
        <dbReference type="PROSITE" id="PS50075"/>
    </source>
</evidence>
<keyword evidence="7" id="KW-0276">Fatty acid metabolism</keyword>
<evidence type="ECO:0000256" key="8">
    <source>
        <dbReference type="ARBA" id="ARBA00023098"/>
    </source>
</evidence>
<dbReference type="Gene3D" id="3.30.559.10">
    <property type="entry name" value="Chloramphenicol acetyltransferase-like domain"/>
    <property type="match status" value="1"/>
</dbReference>
<dbReference type="PANTHER" id="PTHR45527">
    <property type="entry name" value="NONRIBOSOMAL PEPTIDE SYNTHETASE"/>
    <property type="match status" value="1"/>
</dbReference>
<dbReference type="Proteomes" id="UP000503088">
    <property type="component" value="Chromosome"/>
</dbReference>
<dbReference type="GO" id="GO:0071766">
    <property type="term" value="P:Actinobacterium-type cell wall biogenesis"/>
    <property type="evidence" value="ECO:0007669"/>
    <property type="project" value="UniProtKB-ARBA"/>
</dbReference>
<dbReference type="InterPro" id="IPR025110">
    <property type="entry name" value="AMP-bd_C"/>
</dbReference>
<dbReference type="Pfam" id="PF00550">
    <property type="entry name" value="PP-binding"/>
    <property type="match status" value="2"/>
</dbReference>
<dbReference type="PRINTS" id="PR00154">
    <property type="entry name" value="AMPBINDING"/>
</dbReference>
<keyword evidence="12" id="KW-1185">Reference proteome</keyword>
<dbReference type="PROSITE" id="PS00455">
    <property type="entry name" value="AMP_BINDING"/>
    <property type="match status" value="2"/>
</dbReference>
<evidence type="ECO:0000313" key="12">
    <source>
        <dbReference type="Proteomes" id="UP000503088"/>
    </source>
</evidence>
<evidence type="ECO:0000256" key="2">
    <source>
        <dbReference type="ARBA" id="ARBA00004924"/>
    </source>
</evidence>
<dbReference type="GO" id="GO:0044550">
    <property type="term" value="P:secondary metabolite biosynthetic process"/>
    <property type="evidence" value="ECO:0007669"/>
    <property type="project" value="UniProtKB-ARBA"/>
</dbReference>
<comment type="similarity">
    <text evidence="3">Belongs to the ATP-dependent AMP-binding enzyme family.</text>
</comment>
<dbReference type="InterPro" id="IPR020459">
    <property type="entry name" value="AMP-binding"/>
</dbReference>
<evidence type="ECO:0000256" key="3">
    <source>
        <dbReference type="ARBA" id="ARBA00006432"/>
    </source>
</evidence>
<proteinExistence type="inferred from homology"/>
<reference evidence="11 12" key="1">
    <citation type="submission" date="2020-01" db="EMBL/GenBank/DDBJ databases">
        <authorList>
            <person name="Gulvik C.A."/>
            <person name="Batra D.G."/>
        </authorList>
    </citation>
    <scope>NUCLEOTIDE SEQUENCE [LARGE SCALE GENOMIC DNA]</scope>
    <source>
        <strain evidence="11 12">W9323</strain>
    </source>
</reference>
<dbReference type="InterPro" id="IPR057737">
    <property type="entry name" value="Condensation_MtbB-like"/>
</dbReference>
<organism evidence="11 12">
    <name type="scientific">Kroppenstedtia pulmonis</name>
    <dbReference type="NCBI Taxonomy" id="1380685"/>
    <lineage>
        <taxon>Bacteria</taxon>
        <taxon>Bacillati</taxon>
        <taxon>Bacillota</taxon>
        <taxon>Bacilli</taxon>
        <taxon>Bacillales</taxon>
        <taxon>Thermoactinomycetaceae</taxon>
        <taxon>Kroppenstedtia</taxon>
    </lineage>
</organism>
<gene>
    <name evidence="11" type="ORF">GXN76_04295</name>
</gene>
<dbReference type="FunFam" id="3.40.50.980:FF:000001">
    <property type="entry name" value="Non-ribosomal peptide synthetase"/>
    <property type="match status" value="1"/>
</dbReference>
<dbReference type="SUPFAM" id="SSF56801">
    <property type="entry name" value="Acetyl-CoA synthetase-like"/>
    <property type="match status" value="2"/>
</dbReference>
<dbReference type="Gene3D" id="3.40.50.980">
    <property type="match status" value="2"/>
</dbReference>
<keyword evidence="8" id="KW-0443">Lipid metabolism</keyword>
<accession>A0A7D4CEB8</accession>
<dbReference type="InterPro" id="IPR023213">
    <property type="entry name" value="CAT-like_dom_sf"/>
</dbReference>
<dbReference type="FunFam" id="3.30.559.10:FF:000023">
    <property type="entry name" value="Non-ribosomal peptide synthetase"/>
    <property type="match status" value="1"/>
</dbReference>
<dbReference type="Pfam" id="PF00501">
    <property type="entry name" value="AMP-binding"/>
    <property type="match status" value="2"/>
</dbReference>
<dbReference type="InterPro" id="IPR009081">
    <property type="entry name" value="PP-bd_ACP"/>
</dbReference>
<dbReference type="CDD" id="cd12114">
    <property type="entry name" value="A_NRPS_TlmIV_like"/>
    <property type="match status" value="1"/>
</dbReference>
<dbReference type="CDD" id="cd05931">
    <property type="entry name" value="FAAL"/>
    <property type="match status" value="1"/>
</dbReference>
<dbReference type="Gene3D" id="3.30.559.30">
    <property type="entry name" value="Nonribosomal peptide synthetase, condensation domain"/>
    <property type="match status" value="1"/>
</dbReference>
<dbReference type="GO" id="GO:0006631">
    <property type="term" value="P:fatty acid metabolic process"/>
    <property type="evidence" value="ECO:0007669"/>
    <property type="project" value="UniProtKB-KW"/>
</dbReference>
<dbReference type="InterPro" id="IPR020806">
    <property type="entry name" value="PKS_PP-bd"/>
</dbReference>
<dbReference type="Gene3D" id="3.30.300.30">
    <property type="match status" value="2"/>
</dbReference>
<keyword evidence="6" id="KW-0436">Ligase</keyword>
<dbReference type="GO" id="GO:0031177">
    <property type="term" value="F:phosphopantetheine binding"/>
    <property type="evidence" value="ECO:0007669"/>
    <property type="project" value="InterPro"/>
</dbReference>
<feature type="domain" description="Carrier" evidence="10">
    <location>
        <begin position="1667"/>
        <end position="1742"/>
    </location>
</feature>
<dbReference type="Pfam" id="PF00668">
    <property type="entry name" value="Condensation"/>
    <property type="match status" value="1"/>
</dbReference>
<dbReference type="InterPro" id="IPR036736">
    <property type="entry name" value="ACP-like_sf"/>
</dbReference>
<name>A0A7D4CEB8_9BACL</name>
<dbReference type="CDD" id="cd19535">
    <property type="entry name" value="Cyc_NRPS"/>
    <property type="match status" value="1"/>
</dbReference>
<evidence type="ECO:0000256" key="6">
    <source>
        <dbReference type="ARBA" id="ARBA00022598"/>
    </source>
</evidence>
<dbReference type="Gene3D" id="1.10.1200.10">
    <property type="entry name" value="ACP-like"/>
    <property type="match status" value="2"/>
</dbReference>
<dbReference type="NCBIfam" id="TIGR01733">
    <property type="entry name" value="AA-adenyl-dom"/>
    <property type="match status" value="1"/>
</dbReference>
<dbReference type="GO" id="GO:0043041">
    <property type="term" value="P:amino acid activation for nonribosomal peptide biosynthetic process"/>
    <property type="evidence" value="ECO:0007669"/>
    <property type="project" value="TreeGrafter"/>
</dbReference>
<dbReference type="Gene3D" id="2.30.38.10">
    <property type="entry name" value="Luciferase, Domain 3"/>
    <property type="match status" value="1"/>
</dbReference>
<dbReference type="Gene3D" id="3.40.50.12780">
    <property type="entry name" value="N-terminal domain of ligase-like"/>
    <property type="match status" value="1"/>
</dbReference>
<dbReference type="FunFam" id="3.30.559.30:FF:000006">
    <property type="entry name" value="Yersiniabactin polyketide/non-ribosomal peptide synthetase"/>
    <property type="match status" value="1"/>
</dbReference>
<evidence type="ECO:0000256" key="1">
    <source>
        <dbReference type="ARBA" id="ARBA00001957"/>
    </source>
</evidence>
<dbReference type="Pfam" id="PF23024">
    <property type="entry name" value="AMP-dom_DIP2-like"/>
    <property type="match status" value="1"/>
</dbReference>
<comment type="pathway">
    <text evidence="2">Siderophore biosynthesis.</text>
</comment>
<dbReference type="GO" id="GO:0005737">
    <property type="term" value="C:cytoplasm"/>
    <property type="evidence" value="ECO:0007669"/>
    <property type="project" value="TreeGrafter"/>
</dbReference>
<dbReference type="RefSeq" id="WP_173220829.1">
    <property type="nucleotide sequence ID" value="NZ_CP048104.1"/>
</dbReference>
<dbReference type="InterPro" id="IPR001242">
    <property type="entry name" value="Condensation_dom"/>
</dbReference>
<protein>
    <submittedName>
        <fullName evidence="11">Amino acid adenylation domain-containing protein</fullName>
    </submittedName>
</protein>
<dbReference type="SMART" id="SM00823">
    <property type="entry name" value="PKS_PP"/>
    <property type="match status" value="1"/>
</dbReference>
<feature type="compositionally biased region" description="Basic residues" evidence="9">
    <location>
        <begin position="1755"/>
        <end position="1775"/>
    </location>
</feature>
<dbReference type="Pfam" id="PF13193">
    <property type="entry name" value="AMP-binding_C"/>
    <property type="match status" value="1"/>
</dbReference>
<dbReference type="FunFam" id="3.40.50.12780:FF:000013">
    <property type="entry name" value="Long-chain-fatty-acid--AMP ligase FadD32"/>
    <property type="match status" value="1"/>
</dbReference>
<dbReference type="FunFam" id="3.30.300.30:FF:000010">
    <property type="entry name" value="Enterobactin synthetase component F"/>
    <property type="match status" value="1"/>
</dbReference>
<evidence type="ECO:0000256" key="4">
    <source>
        <dbReference type="ARBA" id="ARBA00022450"/>
    </source>
</evidence>
<dbReference type="SUPFAM" id="SSF52777">
    <property type="entry name" value="CoA-dependent acyltransferases"/>
    <property type="match status" value="2"/>
</dbReference>
<dbReference type="KEGG" id="kpul:GXN76_04295"/>
<comment type="cofactor">
    <cofactor evidence="1">
        <name>pantetheine 4'-phosphate</name>
        <dbReference type="ChEBI" id="CHEBI:47942"/>
    </cofactor>
</comment>
<dbReference type="InterPro" id="IPR010071">
    <property type="entry name" value="AA_adenyl_dom"/>
</dbReference>
<feature type="compositionally biased region" description="Polar residues" evidence="9">
    <location>
        <begin position="1743"/>
        <end position="1752"/>
    </location>
</feature>
<dbReference type="PROSITE" id="PS50075">
    <property type="entry name" value="CARRIER"/>
    <property type="match status" value="1"/>
</dbReference>
<dbReference type="SUPFAM" id="SSF47336">
    <property type="entry name" value="ACP-like"/>
    <property type="match status" value="2"/>
</dbReference>
<evidence type="ECO:0000313" key="11">
    <source>
        <dbReference type="EMBL" id="QKG83774.1"/>
    </source>
</evidence>
<dbReference type="InterPro" id="IPR040097">
    <property type="entry name" value="FAAL/FAAC"/>
</dbReference>
<dbReference type="PANTHER" id="PTHR45527:SF10">
    <property type="entry name" value="PYOCHELIN SYNTHASE PCHF"/>
    <property type="match status" value="1"/>
</dbReference>